<gene>
    <name evidence="3" type="ORF">GGX14DRAFT_519842</name>
</gene>
<comment type="caution">
    <text evidence="3">The sequence shown here is derived from an EMBL/GenBank/DDBJ whole genome shotgun (WGS) entry which is preliminary data.</text>
</comment>
<evidence type="ECO:0000259" key="2">
    <source>
        <dbReference type="SMART" id="SM00959"/>
    </source>
</evidence>
<feature type="compositionally biased region" description="Polar residues" evidence="1">
    <location>
        <begin position="138"/>
        <end position="160"/>
    </location>
</feature>
<feature type="compositionally biased region" description="Low complexity" evidence="1">
    <location>
        <begin position="63"/>
        <end position="83"/>
    </location>
</feature>
<feature type="compositionally biased region" description="Polar residues" evidence="1">
    <location>
        <begin position="186"/>
        <end position="206"/>
    </location>
</feature>
<organism evidence="3 4">
    <name type="scientific">Mycena pura</name>
    <dbReference type="NCBI Taxonomy" id="153505"/>
    <lineage>
        <taxon>Eukaryota</taxon>
        <taxon>Fungi</taxon>
        <taxon>Dikarya</taxon>
        <taxon>Basidiomycota</taxon>
        <taxon>Agaricomycotina</taxon>
        <taxon>Agaricomycetes</taxon>
        <taxon>Agaricomycetidae</taxon>
        <taxon>Agaricales</taxon>
        <taxon>Marasmiineae</taxon>
        <taxon>Mycenaceae</taxon>
        <taxon>Mycena</taxon>
    </lineage>
</organism>
<dbReference type="AlphaFoldDB" id="A0AAD6VGQ8"/>
<feature type="region of interest" description="Disordered" evidence="1">
    <location>
        <begin position="62"/>
        <end position="160"/>
    </location>
</feature>
<proteinExistence type="predicted"/>
<dbReference type="Proteomes" id="UP001219525">
    <property type="component" value="Unassembled WGS sequence"/>
</dbReference>
<sequence length="688" mass="74870">MFMKGLEAKQTRRVPTTMQTEAELKKLTVPQLKALCRDGRITGYSKLGKDAIIHKLLENAAANSGPPSLLPNPSVNSASSSKPCPKKQKSTPASLPTSSSNGDAVFKIPAVPNRALQGPLNSLPTTPGLTARAPKLNASVNPSLSRNISDSTPSSVTKTTAPLTAISVPHRADPARILASGLDPPNLQSATVQSQSASPIASTGPAQSGLKRPSAATSVPLPAKKQKIIPTILSSKSTVSKAAVAAIPFQENVKLIKKQPKPFVPLVVRATKSAALKLVSNVSVTGASFYLDFPPSPPPPSLPSIALPPSISQRKRVPRLSVILSLLQCYLANEDLRNCVLVSRMFRYAVYLSAYHRLVRNFAGQRLSMVLASCPEATRTTNMWPYLLQRMKELSMRKSQYDRCFRSGVFPTHAISEHLWTSPDHERQIAIALRFLLTRLFFQVSVGSGKGAKGWQEGQVVDAQQLVKDEVWMITVQHSATSTESFYVLEQTCEPLTATVDSPSTGLAVRQDWSAYIADRALSVHDSPPPPLLSYLSWTNHEEYSYGISRLWLKRIDSEGEMGKVKRRTAERYVFACVVGNSLSGRWMSSTQMAQEQMGLAEVVVPRVAASRKVNLFLPPHHHVESVHFTASGRRAGIPLHGALAVVQTPGREYFVLRDNGMQVGCEEEGVAEVWMKILGCDNLGVVE</sequence>
<reference evidence="3" key="1">
    <citation type="submission" date="2023-03" db="EMBL/GenBank/DDBJ databases">
        <title>Massive genome expansion in bonnet fungi (Mycena s.s.) driven by repeated elements and novel gene families across ecological guilds.</title>
        <authorList>
            <consortium name="Lawrence Berkeley National Laboratory"/>
            <person name="Harder C.B."/>
            <person name="Miyauchi S."/>
            <person name="Viragh M."/>
            <person name="Kuo A."/>
            <person name="Thoen E."/>
            <person name="Andreopoulos B."/>
            <person name="Lu D."/>
            <person name="Skrede I."/>
            <person name="Drula E."/>
            <person name="Henrissat B."/>
            <person name="Morin E."/>
            <person name="Kohler A."/>
            <person name="Barry K."/>
            <person name="LaButti K."/>
            <person name="Morin E."/>
            <person name="Salamov A."/>
            <person name="Lipzen A."/>
            <person name="Mereny Z."/>
            <person name="Hegedus B."/>
            <person name="Baldrian P."/>
            <person name="Stursova M."/>
            <person name="Weitz H."/>
            <person name="Taylor A."/>
            <person name="Grigoriev I.V."/>
            <person name="Nagy L.G."/>
            <person name="Martin F."/>
            <person name="Kauserud H."/>
        </authorList>
    </citation>
    <scope>NUCLEOTIDE SEQUENCE</scope>
    <source>
        <strain evidence="3">9144</strain>
    </source>
</reference>
<name>A0AAD6VGQ8_9AGAR</name>
<dbReference type="GO" id="GO:0006353">
    <property type="term" value="P:DNA-templated transcription termination"/>
    <property type="evidence" value="ECO:0007669"/>
    <property type="project" value="InterPro"/>
</dbReference>
<feature type="region of interest" description="Disordered" evidence="1">
    <location>
        <begin position="178"/>
        <end position="221"/>
    </location>
</feature>
<feature type="compositionally biased region" description="Polar residues" evidence="1">
    <location>
        <begin position="119"/>
        <end position="128"/>
    </location>
</feature>
<dbReference type="EMBL" id="JARJCW010000024">
    <property type="protein sequence ID" value="KAJ7212246.1"/>
    <property type="molecule type" value="Genomic_DNA"/>
</dbReference>
<evidence type="ECO:0000256" key="1">
    <source>
        <dbReference type="SAM" id="MobiDB-lite"/>
    </source>
</evidence>
<dbReference type="SMART" id="SM00959">
    <property type="entry name" value="Rho_N"/>
    <property type="match status" value="1"/>
</dbReference>
<protein>
    <recommendedName>
        <fullName evidence="2">Rho termination factor-like N-terminal domain-containing protein</fullName>
    </recommendedName>
</protein>
<evidence type="ECO:0000313" key="4">
    <source>
        <dbReference type="Proteomes" id="UP001219525"/>
    </source>
</evidence>
<keyword evidence="4" id="KW-1185">Reference proteome</keyword>
<feature type="domain" description="Rho termination factor-like N-terminal" evidence="2">
    <location>
        <begin position="23"/>
        <end position="65"/>
    </location>
</feature>
<accession>A0AAD6VGQ8</accession>
<feature type="compositionally biased region" description="Polar residues" evidence="1">
    <location>
        <begin position="93"/>
        <end position="102"/>
    </location>
</feature>
<evidence type="ECO:0000313" key="3">
    <source>
        <dbReference type="EMBL" id="KAJ7212246.1"/>
    </source>
</evidence>
<dbReference type="InterPro" id="IPR011112">
    <property type="entry name" value="Rho-like_N"/>
</dbReference>